<organism evidence="8 9">
    <name type="scientific">Aspergillus pseudoustus</name>
    <dbReference type="NCBI Taxonomy" id="1810923"/>
    <lineage>
        <taxon>Eukaryota</taxon>
        <taxon>Fungi</taxon>
        <taxon>Dikarya</taxon>
        <taxon>Ascomycota</taxon>
        <taxon>Pezizomycotina</taxon>
        <taxon>Eurotiomycetes</taxon>
        <taxon>Eurotiomycetidae</taxon>
        <taxon>Eurotiales</taxon>
        <taxon>Aspergillaceae</taxon>
        <taxon>Aspergillus</taxon>
        <taxon>Aspergillus subgen. Nidulantes</taxon>
    </lineage>
</organism>
<feature type="transmembrane region" description="Helical" evidence="6">
    <location>
        <begin position="199"/>
        <end position="216"/>
    </location>
</feature>
<proteinExistence type="predicted"/>
<dbReference type="Pfam" id="PF07690">
    <property type="entry name" value="MFS_1"/>
    <property type="match status" value="1"/>
</dbReference>
<evidence type="ECO:0000259" key="7">
    <source>
        <dbReference type="PROSITE" id="PS50850"/>
    </source>
</evidence>
<feature type="transmembrane region" description="Helical" evidence="6">
    <location>
        <begin position="423"/>
        <end position="443"/>
    </location>
</feature>
<protein>
    <submittedName>
        <fullName evidence="8">Major facilitator superfamily domain-containing protein</fullName>
    </submittedName>
</protein>
<feature type="transmembrane region" description="Helical" evidence="6">
    <location>
        <begin position="358"/>
        <end position="381"/>
    </location>
</feature>
<reference evidence="8 9" key="1">
    <citation type="submission" date="2024-07" db="EMBL/GenBank/DDBJ databases">
        <title>Section-level genome sequencing and comparative genomics of Aspergillus sections Usti and Cavernicolus.</title>
        <authorList>
            <consortium name="Lawrence Berkeley National Laboratory"/>
            <person name="Nybo J.L."/>
            <person name="Vesth T.C."/>
            <person name="Theobald S."/>
            <person name="Frisvad J.C."/>
            <person name="Larsen T.O."/>
            <person name="Kjaerboelling I."/>
            <person name="Rothschild-Mancinelli K."/>
            <person name="Lyhne E.K."/>
            <person name="Kogle M.E."/>
            <person name="Barry K."/>
            <person name="Clum A."/>
            <person name="Na H."/>
            <person name="Ledsgaard L."/>
            <person name="Lin J."/>
            <person name="Lipzen A."/>
            <person name="Kuo A."/>
            <person name="Riley R."/>
            <person name="Mondo S."/>
            <person name="Labutti K."/>
            <person name="Haridas S."/>
            <person name="Pangalinan J."/>
            <person name="Salamov A.A."/>
            <person name="Simmons B.A."/>
            <person name="Magnuson J.K."/>
            <person name="Chen J."/>
            <person name="Drula E."/>
            <person name="Henrissat B."/>
            <person name="Wiebenga A."/>
            <person name="Lubbers R.J."/>
            <person name="Gomes A.C."/>
            <person name="Makela M.R."/>
            <person name="Stajich J."/>
            <person name="Grigoriev I.V."/>
            <person name="Mortensen U.H."/>
            <person name="De Vries R.P."/>
            <person name="Baker S.E."/>
            <person name="Andersen M.R."/>
        </authorList>
    </citation>
    <scope>NUCLEOTIDE SEQUENCE [LARGE SCALE GENOMIC DNA]</scope>
    <source>
        <strain evidence="8 9">CBS 123904</strain>
    </source>
</reference>
<feature type="region of interest" description="Disordered" evidence="5">
    <location>
        <begin position="1"/>
        <end position="29"/>
    </location>
</feature>
<name>A0ABR4K4L4_9EURO</name>
<feature type="transmembrane region" description="Helical" evidence="6">
    <location>
        <begin position="76"/>
        <end position="98"/>
    </location>
</feature>
<feature type="transmembrane region" description="Helical" evidence="6">
    <location>
        <begin position="287"/>
        <end position="307"/>
    </location>
</feature>
<accession>A0ABR4K4L4</accession>
<evidence type="ECO:0000256" key="2">
    <source>
        <dbReference type="ARBA" id="ARBA00022692"/>
    </source>
</evidence>
<dbReference type="Proteomes" id="UP001610446">
    <property type="component" value="Unassembled WGS sequence"/>
</dbReference>
<feature type="compositionally biased region" description="Polar residues" evidence="5">
    <location>
        <begin position="20"/>
        <end position="29"/>
    </location>
</feature>
<keyword evidence="4 6" id="KW-0472">Membrane</keyword>
<dbReference type="SUPFAM" id="SSF103473">
    <property type="entry name" value="MFS general substrate transporter"/>
    <property type="match status" value="1"/>
</dbReference>
<evidence type="ECO:0000256" key="1">
    <source>
        <dbReference type="ARBA" id="ARBA00004141"/>
    </source>
</evidence>
<evidence type="ECO:0000256" key="3">
    <source>
        <dbReference type="ARBA" id="ARBA00022989"/>
    </source>
</evidence>
<gene>
    <name evidence="8" type="ORF">BJY01DRAFT_246913</name>
</gene>
<evidence type="ECO:0000256" key="4">
    <source>
        <dbReference type="ARBA" id="ARBA00023136"/>
    </source>
</evidence>
<sequence length="468" mass="51403">MPAFTATSDKCSRKERRPANSGQSNSQRPLNWSPLKKVYHTIVPSLFAFLTTFSTSTPEPALPSLIEDFGINHTTAILSVSLYTIGLAIGPLFLVPLSETYGRRWIYVTASSSLVAFSAGAGAAHNFAAYLICRFFSGCLGSASIALGAGTISDLWPPGEERAVASLLFVACPFLAPSLGPLVGAYITNAHGGNWRWTQWILVFVGLPIWAMVLLMQETMAPQESHRFSRKMSANPILLPFRMLFSDWIIMALSMHTSFGYAIIFSFFSSFFYVLKNKYGFETREASLCFLGLIIGYFLAIMMFLVMEKTIVGSKRLTSEGRTTPERRLYSGIIGAVLLLVGELWYSLASHWASSWHVLASSGIFVGWGVLELFLSAMTYISHIYPPESVASAIAANGALRYSLGAAFPLFTVQMYEELGSPWASGIFALLSLLLMPIPWLLCKYGERLRRSIVSGLPCEEVPTTVSA</sequence>
<dbReference type="EMBL" id="JBFXLU010000057">
    <property type="protein sequence ID" value="KAL2847263.1"/>
    <property type="molecule type" value="Genomic_DNA"/>
</dbReference>
<feature type="transmembrane region" description="Helical" evidence="6">
    <location>
        <begin position="129"/>
        <end position="152"/>
    </location>
</feature>
<evidence type="ECO:0000256" key="6">
    <source>
        <dbReference type="SAM" id="Phobius"/>
    </source>
</evidence>
<keyword evidence="2 6" id="KW-0812">Transmembrane</keyword>
<keyword evidence="9" id="KW-1185">Reference proteome</keyword>
<feature type="transmembrane region" description="Helical" evidence="6">
    <location>
        <begin position="164"/>
        <end position="187"/>
    </location>
</feature>
<dbReference type="InterPro" id="IPR011701">
    <property type="entry name" value="MFS"/>
</dbReference>
<comment type="caution">
    <text evidence="8">The sequence shown here is derived from an EMBL/GenBank/DDBJ whole genome shotgun (WGS) entry which is preliminary data.</text>
</comment>
<dbReference type="PROSITE" id="PS50850">
    <property type="entry name" value="MFS"/>
    <property type="match status" value="1"/>
</dbReference>
<comment type="subcellular location">
    <subcellularLocation>
        <location evidence="1">Membrane</location>
        <topology evidence="1">Multi-pass membrane protein</topology>
    </subcellularLocation>
</comment>
<evidence type="ECO:0000313" key="8">
    <source>
        <dbReference type="EMBL" id="KAL2847263.1"/>
    </source>
</evidence>
<dbReference type="PANTHER" id="PTHR23502:SF182">
    <property type="entry name" value="POLYAMINE TRANSPORTER, PUTATIVE-RELATED"/>
    <property type="match status" value="1"/>
</dbReference>
<feature type="transmembrane region" description="Helical" evidence="6">
    <location>
        <begin position="105"/>
        <end position="123"/>
    </location>
</feature>
<feature type="domain" description="Major facilitator superfamily (MFS) profile" evidence="7">
    <location>
        <begin position="40"/>
        <end position="447"/>
    </location>
</feature>
<evidence type="ECO:0000256" key="5">
    <source>
        <dbReference type="SAM" id="MobiDB-lite"/>
    </source>
</evidence>
<keyword evidence="3 6" id="KW-1133">Transmembrane helix</keyword>
<dbReference type="InterPro" id="IPR036259">
    <property type="entry name" value="MFS_trans_sf"/>
</dbReference>
<dbReference type="InterPro" id="IPR020846">
    <property type="entry name" value="MFS_dom"/>
</dbReference>
<feature type="transmembrane region" description="Helical" evidence="6">
    <location>
        <begin position="327"/>
        <end position="346"/>
    </location>
</feature>
<evidence type="ECO:0000313" key="9">
    <source>
        <dbReference type="Proteomes" id="UP001610446"/>
    </source>
</evidence>
<feature type="transmembrane region" description="Helical" evidence="6">
    <location>
        <begin position="259"/>
        <end position="275"/>
    </location>
</feature>
<dbReference type="Gene3D" id="1.20.1250.20">
    <property type="entry name" value="MFS general substrate transporter like domains"/>
    <property type="match status" value="1"/>
</dbReference>
<dbReference type="PANTHER" id="PTHR23502">
    <property type="entry name" value="MAJOR FACILITATOR SUPERFAMILY"/>
    <property type="match status" value="1"/>
</dbReference>